<dbReference type="InterPro" id="IPR007372">
    <property type="entry name" value="Lipid/polyisoprenoid-bd_YceI"/>
</dbReference>
<dbReference type="RefSeq" id="WP_254162440.1">
    <property type="nucleotide sequence ID" value="NZ_JAHESF010000006.1"/>
</dbReference>
<name>A0AAP2DMS3_9BACT</name>
<dbReference type="AlphaFoldDB" id="A0AAP2DMS3"/>
<dbReference type="InterPro" id="IPR036761">
    <property type="entry name" value="TTHA0802/YceI-like_sf"/>
</dbReference>
<dbReference type="SUPFAM" id="SSF101874">
    <property type="entry name" value="YceI-like"/>
    <property type="match status" value="1"/>
</dbReference>
<sequence>MNKTTLLIIAGIGLGVSLHAQKFSSEKGQISFYSDAAIEDIEAVNNMVGSLFNAGSGDLVYIVKIKDFKFAKSLMREHFNEKYMEIEKFPKSTFQGKLVGFKAGNPGEQKVKAVGKLSIHGVTKDVEIPGTIEFTGGKAVVKSKFMVKLVDYSITIPQLVWQNIAEEIEVRVEFTYKPI</sequence>
<evidence type="ECO:0000259" key="1">
    <source>
        <dbReference type="SMART" id="SM00867"/>
    </source>
</evidence>
<dbReference type="PANTHER" id="PTHR34406:SF1">
    <property type="entry name" value="PROTEIN YCEI"/>
    <property type="match status" value="1"/>
</dbReference>
<comment type="caution">
    <text evidence="2">The sequence shown here is derived from an EMBL/GenBank/DDBJ whole genome shotgun (WGS) entry which is preliminary data.</text>
</comment>
<proteinExistence type="predicted"/>
<dbReference type="SMART" id="SM00867">
    <property type="entry name" value="YceI"/>
    <property type="match status" value="1"/>
</dbReference>
<dbReference type="EMBL" id="JAHESF010000006">
    <property type="protein sequence ID" value="MBT1696899.1"/>
    <property type="molecule type" value="Genomic_DNA"/>
</dbReference>
<protein>
    <submittedName>
        <fullName evidence="2">YceI family protein</fullName>
    </submittedName>
</protein>
<evidence type="ECO:0000313" key="2">
    <source>
        <dbReference type="EMBL" id="MBT1696899.1"/>
    </source>
</evidence>
<dbReference type="Pfam" id="PF04264">
    <property type="entry name" value="YceI"/>
    <property type="match status" value="1"/>
</dbReference>
<dbReference type="Proteomes" id="UP001319200">
    <property type="component" value="Unassembled WGS sequence"/>
</dbReference>
<keyword evidence="3" id="KW-1185">Reference proteome</keyword>
<dbReference type="Gene3D" id="2.40.128.110">
    <property type="entry name" value="Lipid/polyisoprenoid-binding, YceI-like"/>
    <property type="match status" value="1"/>
</dbReference>
<gene>
    <name evidence="2" type="ORF">KK083_08450</name>
</gene>
<reference evidence="2 3" key="1">
    <citation type="submission" date="2021-05" db="EMBL/GenBank/DDBJ databases">
        <title>A Polyphasic approach of four new species of the genus Ohtaekwangia: Ohtaekwangia histidinii sp. nov., Ohtaekwangia cretensis sp. nov., Ohtaekwangia indiensis sp. nov., Ohtaekwangia reichenbachii sp. nov. from diverse environment.</title>
        <authorList>
            <person name="Octaviana S."/>
        </authorList>
    </citation>
    <scope>NUCLEOTIDE SEQUENCE [LARGE SCALE GENOMIC DNA]</scope>
    <source>
        <strain evidence="2 3">PWU4</strain>
    </source>
</reference>
<evidence type="ECO:0000313" key="3">
    <source>
        <dbReference type="Proteomes" id="UP001319200"/>
    </source>
</evidence>
<dbReference type="PANTHER" id="PTHR34406">
    <property type="entry name" value="PROTEIN YCEI"/>
    <property type="match status" value="1"/>
</dbReference>
<accession>A0AAP2DMS3</accession>
<organism evidence="2 3">
    <name type="scientific">Chryseosolibacter histidini</name>
    <dbReference type="NCBI Taxonomy" id="2782349"/>
    <lineage>
        <taxon>Bacteria</taxon>
        <taxon>Pseudomonadati</taxon>
        <taxon>Bacteroidota</taxon>
        <taxon>Cytophagia</taxon>
        <taxon>Cytophagales</taxon>
        <taxon>Chryseotaleaceae</taxon>
        <taxon>Chryseosolibacter</taxon>
    </lineage>
</organism>
<feature type="domain" description="Lipid/polyisoprenoid-binding YceI-like" evidence="1">
    <location>
        <begin position="5"/>
        <end position="177"/>
    </location>
</feature>